<keyword evidence="1" id="KW-0378">Hydrolase</keyword>
<name>A0A4P9ZZ99_9FUNG</name>
<dbReference type="STRING" id="215637.A0A4P9ZZ99"/>
<protein>
    <submittedName>
        <fullName evidence="1">Alpha/Beta hydrolase protein</fullName>
    </submittedName>
</protein>
<dbReference type="AlphaFoldDB" id="A0A4P9ZZ99"/>
<dbReference type="PANTHER" id="PTHR11440">
    <property type="entry name" value="LECITHIN-CHOLESTEROL ACYLTRANSFERASE-RELATED"/>
    <property type="match status" value="1"/>
</dbReference>
<dbReference type="Gene3D" id="3.40.50.1820">
    <property type="entry name" value="alpha/beta hydrolase"/>
    <property type="match status" value="1"/>
</dbReference>
<feature type="non-terminal residue" evidence="1">
    <location>
        <position position="234"/>
    </location>
</feature>
<evidence type="ECO:0000313" key="1">
    <source>
        <dbReference type="EMBL" id="RKP38421.1"/>
    </source>
</evidence>
<sequence>RPHYVAPRLPVVLCHGLYGFDTLGPESLPSLRIHYWRGIKEAMTDVGAKVHVTRVPSSGSIAQRAEELHSQLRRWFNGQEINLLGHSMGGLDGRYLISHIQPSEYRVRSLSTVCTPHRGSPFMDCHLLLTNPLRAWQLFYQKIAGLLDTPAYSNLTTEFCNQFFNPSTPNHPDTAYFSYGASYNPKIHTWSSLRLPYEIIRKREGPNDGMVSLYSARWGQYMETVSADHYDVTN</sequence>
<evidence type="ECO:0000313" key="2">
    <source>
        <dbReference type="Proteomes" id="UP000268162"/>
    </source>
</evidence>
<organism evidence="1 2">
    <name type="scientific">Dimargaris cristalligena</name>
    <dbReference type="NCBI Taxonomy" id="215637"/>
    <lineage>
        <taxon>Eukaryota</taxon>
        <taxon>Fungi</taxon>
        <taxon>Fungi incertae sedis</taxon>
        <taxon>Zoopagomycota</taxon>
        <taxon>Kickxellomycotina</taxon>
        <taxon>Dimargaritomycetes</taxon>
        <taxon>Dimargaritales</taxon>
        <taxon>Dimargaritaceae</taxon>
        <taxon>Dimargaris</taxon>
    </lineage>
</organism>
<reference evidence="2" key="1">
    <citation type="journal article" date="2018" name="Nat. Microbiol.">
        <title>Leveraging single-cell genomics to expand the fungal tree of life.</title>
        <authorList>
            <person name="Ahrendt S.R."/>
            <person name="Quandt C.A."/>
            <person name="Ciobanu D."/>
            <person name="Clum A."/>
            <person name="Salamov A."/>
            <person name="Andreopoulos B."/>
            <person name="Cheng J.F."/>
            <person name="Woyke T."/>
            <person name="Pelin A."/>
            <person name="Henrissat B."/>
            <person name="Reynolds N.K."/>
            <person name="Benny G.L."/>
            <person name="Smith M.E."/>
            <person name="James T.Y."/>
            <person name="Grigoriev I.V."/>
        </authorList>
    </citation>
    <scope>NUCLEOTIDE SEQUENCE [LARGE SCALE GENOMIC DNA]</scope>
    <source>
        <strain evidence="2">RSA 468</strain>
    </source>
</reference>
<dbReference type="SUPFAM" id="SSF53474">
    <property type="entry name" value="alpha/beta-Hydrolases"/>
    <property type="match status" value="1"/>
</dbReference>
<accession>A0A4P9ZZ99</accession>
<proteinExistence type="predicted"/>
<dbReference type="Pfam" id="PF02089">
    <property type="entry name" value="Palm_thioest"/>
    <property type="match status" value="1"/>
</dbReference>
<gene>
    <name evidence="1" type="ORF">BJ085DRAFT_2408</name>
</gene>
<keyword evidence="2" id="KW-1185">Reference proteome</keyword>
<feature type="non-terminal residue" evidence="1">
    <location>
        <position position="1"/>
    </location>
</feature>
<dbReference type="GO" id="GO:0016787">
    <property type="term" value="F:hydrolase activity"/>
    <property type="evidence" value="ECO:0007669"/>
    <property type="project" value="UniProtKB-KW"/>
</dbReference>
<dbReference type="InterPro" id="IPR029058">
    <property type="entry name" value="AB_hydrolase_fold"/>
</dbReference>
<dbReference type="Proteomes" id="UP000268162">
    <property type="component" value="Unassembled WGS sequence"/>
</dbReference>
<dbReference type="EMBL" id="ML002370">
    <property type="protein sequence ID" value="RKP38421.1"/>
    <property type="molecule type" value="Genomic_DNA"/>
</dbReference>